<dbReference type="Proteomes" id="UP000555564">
    <property type="component" value="Unassembled WGS sequence"/>
</dbReference>
<dbReference type="EMBL" id="JACHIU010000001">
    <property type="protein sequence ID" value="MBB6476970.1"/>
    <property type="molecule type" value="Genomic_DNA"/>
</dbReference>
<reference evidence="1 2" key="1">
    <citation type="submission" date="2020-08" db="EMBL/GenBank/DDBJ databases">
        <title>Sequencing the genomes of 1000 actinobacteria strains.</title>
        <authorList>
            <person name="Klenk H.-P."/>
        </authorList>
    </citation>
    <scope>NUCLEOTIDE SEQUENCE [LARGE SCALE GENOMIC DNA]</scope>
    <source>
        <strain evidence="1 2">DSM 44936</strain>
    </source>
</reference>
<gene>
    <name evidence="1" type="ORF">BJ992_006401</name>
</gene>
<dbReference type="AlphaFoldDB" id="A0A7X0IKP1"/>
<evidence type="ECO:0000313" key="1">
    <source>
        <dbReference type="EMBL" id="MBB6476970.1"/>
    </source>
</evidence>
<accession>A0A7X0IKP1</accession>
<evidence type="ECO:0000313" key="2">
    <source>
        <dbReference type="Proteomes" id="UP000555564"/>
    </source>
</evidence>
<protein>
    <submittedName>
        <fullName evidence="1">Uncharacterized protein</fullName>
    </submittedName>
</protein>
<keyword evidence="2" id="KW-1185">Reference proteome</keyword>
<organism evidence="1 2">
    <name type="scientific">Sphaerisporangium rubeum</name>
    <dbReference type="NCBI Taxonomy" id="321317"/>
    <lineage>
        <taxon>Bacteria</taxon>
        <taxon>Bacillati</taxon>
        <taxon>Actinomycetota</taxon>
        <taxon>Actinomycetes</taxon>
        <taxon>Streptosporangiales</taxon>
        <taxon>Streptosporangiaceae</taxon>
        <taxon>Sphaerisporangium</taxon>
    </lineage>
</organism>
<sequence length="29" mass="3234">MDPGLDKDLSFLSLVEAHIDLMLTFVILS</sequence>
<proteinExistence type="predicted"/>
<name>A0A7X0IKP1_9ACTN</name>
<comment type="caution">
    <text evidence="1">The sequence shown here is derived from an EMBL/GenBank/DDBJ whole genome shotgun (WGS) entry which is preliminary data.</text>
</comment>